<gene>
    <name evidence="1" type="ORF">LCI24_01725</name>
</gene>
<name>A0A9X4EKB5_9FLAO</name>
<dbReference type="EMBL" id="JAIWJY010000001">
    <property type="protein sequence ID" value="MDE1205504.1"/>
    <property type="molecule type" value="Genomic_DNA"/>
</dbReference>
<protein>
    <submittedName>
        <fullName evidence="1">Uncharacterized protein</fullName>
    </submittedName>
</protein>
<dbReference type="RefSeq" id="WP_274638870.1">
    <property type="nucleotide sequence ID" value="NZ_JAIWJY010000001.1"/>
</dbReference>
<keyword evidence="2" id="KW-1185">Reference proteome</keyword>
<dbReference type="AlphaFoldDB" id="A0A9X4EKB5"/>
<accession>A0A9X4EKB5</accession>
<evidence type="ECO:0000313" key="1">
    <source>
        <dbReference type="EMBL" id="MDE1205504.1"/>
    </source>
</evidence>
<dbReference type="Proteomes" id="UP001149303">
    <property type="component" value="Unassembled WGS sequence"/>
</dbReference>
<evidence type="ECO:0000313" key="2">
    <source>
        <dbReference type="Proteomes" id="UP001149303"/>
    </source>
</evidence>
<organism evidence="1 2">
    <name type="scientific">Tenacibaculum larymnensis</name>
    <dbReference type="NCBI Taxonomy" id="2878201"/>
    <lineage>
        <taxon>Bacteria</taxon>
        <taxon>Pseudomonadati</taxon>
        <taxon>Bacteroidota</taxon>
        <taxon>Flavobacteriia</taxon>
        <taxon>Flavobacteriales</taxon>
        <taxon>Flavobacteriaceae</taxon>
        <taxon>Tenacibaculum</taxon>
    </lineage>
</organism>
<comment type="caution">
    <text evidence="1">The sequence shown here is derived from an EMBL/GenBank/DDBJ whole genome shotgun (WGS) entry which is preliminary data.</text>
</comment>
<reference evidence="1" key="1">
    <citation type="submission" date="2021-09" db="EMBL/GenBank/DDBJ databases">
        <authorList>
            <person name="Smyrli M."/>
        </authorList>
    </citation>
    <scope>NUCLEOTIDE SEQUENCE</scope>
    <source>
        <strain evidence="1">LAR25</strain>
    </source>
</reference>
<proteinExistence type="predicted"/>
<sequence length="80" mass="9277">MELEKLIASSYGVEDLIFAGHSLDIERASKSIVVANEEEIGMEEFLKKHREFLESKGCCLDHIEGQLKRVQRIDLYFKFD</sequence>